<dbReference type="InterPro" id="IPR050400">
    <property type="entry name" value="Bact_Cytoskel_RodZ"/>
</dbReference>
<gene>
    <name evidence="4" type="ORF">G5C33_00765</name>
</gene>
<dbReference type="PANTHER" id="PTHR34475">
    <property type="match status" value="1"/>
</dbReference>
<dbReference type="SUPFAM" id="SSF47413">
    <property type="entry name" value="lambda repressor-like DNA-binding domains"/>
    <property type="match status" value="1"/>
</dbReference>
<dbReference type="EMBL" id="CP049109">
    <property type="protein sequence ID" value="QIG78468.1"/>
    <property type="molecule type" value="Genomic_DNA"/>
</dbReference>
<proteinExistence type="predicted"/>
<evidence type="ECO:0000313" key="4">
    <source>
        <dbReference type="EMBL" id="QIG78468.1"/>
    </source>
</evidence>
<reference evidence="4 5" key="1">
    <citation type="submission" date="2020-02" db="EMBL/GenBank/DDBJ databases">
        <authorList>
            <person name="Zheng R.K."/>
            <person name="Sun C.M."/>
        </authorList>
    </citation>
    <scope>NUCLEOTIDE SEQUENCE [LARGE SCALE GENOMIC DNA]</scope>
    <source>
        <strain evidence="5">zrk23</strain>
    </source>
</reference>
<organism evidence="4 5">
    <name type="scientific">Stakelama tenebrarum</name>
    <dbReference type="NCBI Taxonomy" id="2711215"/>
    <lineage>
        <taxon>Bacteria</taxon>
        <taxon>Pseudomonadati</taxon>
        <taxon>Pseudomonadota</taxon>
        <taxon>Alphaproteobacteria</taxon>
        <taxon>Sphingomonadales</taxon>
        <taxon>Sphingomonadaceae</taxon>
        <taxon>Stakelama</taxon>
    </lineage>
</organism>
<evidence type="ECO:0000313" key="5">
    <source>
        <dbReference type="Proteomes" id="UP000501568"/>
    </source>
</evidence>
<feature type="transmembrane region" description="Helical" evidence="2">
    <location>
        <begin position="113"/>
        <end position="133"/>
    </location>
</feature>
<evidence type="ECO:0000259" key="3">
    <source>
        <dbReference type="Pfam" id="PF13464"/>
    </source>
</evidence>
<accession>A0A6G6Y173</accession>
<feature type="domain" description="Cytoskeleton protein RodZ-like C-terminal" evidence="3">
    <location>
        <begin position="175"/>
        <end position="243"/>
    </location>
</feature>
<protein>
    <submittedName>
        <fullName evidence="4">Helix-turn-helix domain-containing protein</fullName>
    </submittedName>
</protein>
<evidence type="ECO:0000256" key="2">
    <source>
        <dbReference type="SAM" id="Phobius"/>
    </source>
</evidence>
<dbReference type="GO" id="GO:0003677">
    <property type="term" value="F:DNA binding"/>
    <property type="evidence" value="ECO:0007669"/>
    <property type="project" value="InterPro"/>
</dbReference>
<dbReference type="RefSeq" id="WP_165325466.1">
    <property type="nucleotide sequence ID" value="NZ_CP049109.1"/>
</dbReference>
<dbReference type="KEGG" id="spzr:G5C33_00765"/>
<keyword evidence="2" id="KW-0472">Membrane</keyword>
<dbReference type="InterPro" id="IPR010982">
    <property type="entry name" value="Lambda_DNA-bd_dom_sf"/>
</dbReference>
<dbReference type="InterPro" id="IPR025194">
    <property type="entry name" value="RodZ-like_C"/>
</dbReference>
<keyword evidence="5" id="KW-1185">Reference proteome</keyword>
<dbReference type="PANTHER" id="PTHR34475:SF1">
    <property type="entry name" value="CYTOSKELETON PROTEIN RODZ"/>
    <property type="match status" value="1"/>
</dbReference>
<dbReference type="AlphaFoldDB" id="A0A6G6Y173"/>
<keyword evidence="2" id="KW-1133">Transmembrane helix</keyword>
<keyword evidence="2" id="KW-0812">Transmembrane</keyword>
<sequence>MDGEAADNPSLFPTSVGEKLRDARLAQGLQLTDIAARTRIPQRHLESIEASDYSTMPSPTYALGFAKSYARAVGADEVAIARQLRGELGSVYDREPSPPPYEMDDPTRTPPSGLVIGGVVIALLLAVAVVIVYTTGIFRGSPPPAQEELVLPEDESPAPIASPSTTPIPTGGQVTLTATDTVWLRVTDGEGNRLFEKEMAAGESYDVPTDADGPQIKTGRADQLRVTINGSDAGVLGPGEQTVEMGLTPEALRDRPNG</sequence>
<feature type="region of interest" description="Disordered" evidence="1">
    <location>
        <begin position="90"/>
        <end position="109"/>
    </location>
</feature>
<feature type="region of interest" description="Disordered" evidence="1">
    <location>
        <begin position="230"/>
        <end position="258"/>
    </location>
</feature>
<name>A0A6G6Y173_9SPHN</name>
<dbReference type="Pfam" id="PF13413">
    <property type="entry name" value="HTH_25"/>
    <property type="match status" value="1"/>
</dbReference>
<dbReference type="Gene3D" id="1.10.260.40">
    <property type="entry name" value="lambda repressor-like DNA-binding domains"/>
    <property type="match status" value="1"/>
</dbReference>
<evidence type="ECO:0000256" key="1">
    <source>
        <dbReference type="SAM" id="MobiDB-lite"/>
    </source>
</evidence>
<dbReference type="Proteomes" id="UP000501568">
    <property type="component" value="Chromosome"/>
</dbReference>
<dbReference type="Pfam" id="PF13464">
    <property type="entry name" value="RodZ_C"/>
    <property type="match status" value="1"/>
</dbReference>